<dbReference type="OrthoDB" id="9952222at2"/>
<gene>
    <name evidence="1" type="ORF">A1D17_08570</name>
</gene>
<protein>
    <submittedName>
        <fullName evidence="1">Uncharacterized protein</fullName>
    </submittedName>
</protein>
<proteinExistence type="predicted"/>
<reference evidence="2" key="1">
    <citation type="submission" date="2016-03" db="EMBL/GenBank/DDBJ databases">
        <authorList>
            <person name="Ray J."/>
            <person name="Price M."/>
            <person name="Deutschbauer A."/>
        </authorList>
    </citation>
    <scope>NUCLEOTIDE SEQUENCE [LARGE SCALE GENOMIC DNA]</scope>
    <source>
        <strain evidence="2">FW300-N1B4</strain>
    </source>
</reference>
<dbReference type="AlphaFoldDB" id="A0A161YZ83"/>
<reference evidence="1 2" key="2">
    <citation type="journal article" date="2018" name="Nature">
        <title>Mutant phenotypes for thousands of bacterial genes of unknown function.</title>
        <authorList>
            <person name="Price M.N."/>
            <person name="Wetmore K.M."/>
            <person name="Waters R.J."/>
            <person name="Callaghan M."/>
            <person name="Ray J."/>
            <person name="Liu H."/>
            <person name="Kuehl J.V."/>
            <person name="Melnyk R.A."/>
            <person name="Lamson J.S."/>
            <person name="Suh Y."/>
            <person name="Carlson H.K."/>
            <person name="Esquivel Z."/>
            <person name="Sadeeshkumar H."/>
            <person name="Chakraborty R."/>
            <person name="Zane G.M."/>
            <person name="Rubin B.E."/>
            <person name="Wall J.D."/>
            <person name="Visel A."/>
            <person name="Bristow J."/>
            <person name="Blow M.J."/>
            <person name="Arkin A.P."/>
            <person name="Deutschbauer A.M."/>
        </authorList>
    </citation>
    <scope>NUCLEOTIDE SEQUENCE [LARGE SCALE GENOMIC DNA]</scope>
    <source>
        <strain evidence="1 2">FW300-N1B4</strain>
    </source>
</reference>
<accession>A0A161YZ83</accession>
<sequence length="116" mass="13446">MKTTIDSTGLDDQNRARRLPPDLLHRTNVLLDELERLRASKPDDAHARQCRTDSIEQLVLLALDNDSLRVALLAVAPCYRVAKVRHHLRDNMSRYNITKPPHPDTIRAILRKHKWL</sequence>
<dbReference type="Proteomes" id="UP000076489">
    <property type="component" value="Unassembled WGS sequence"/>
</dbReference>
<comment type="caution">
    <text evidence="1">The sequence shown here is derived from an EMBL/GenBank/DDBJ whole genome shotgun (WGS) entry which is preliminary data.</text>
</comment>
<dbReference type="EMBL" id="LUKJ01000003">
    <property type="protein sequence ID" value="KZN16207.1"/>
    <property type="molecule type" value="Genomic_DNA"/>
</dbReference>
<evidence type="ECO:0000313" key="2">
    <source>
        <dbReference type="Proteomes" id="UP000076489"/>
    </source>
</evidence>
<name>A0A161YZ83_PSEFL</name>
<dbReference type="RefSeq" id="WP_063341395.1">
    <property type="nucleotide sequence ID" value="NZ_LUKJ01000003.1"/>
</dbReference>
<organism evidence="1 2">
    <name type="scientific">Pseudomonas fluorescens</name>
    <dbReference type="NCBI Taxonomy" id="294"/>
    <lineage>
        <taxon>Bacteria</taxon>
        <taxon>Pseudomonadati</taxon>
        <taxon>Pseudomonadota</taxon>
        <taxon>Gammaproteobacteria</taxon>
        <taxon>Pseudomonadales</taxon>
        <taxon>Pseudomonadaceae</taxon>
        <taxon>Pseudomonas</taxon>
    </lineage>
</organism>
<evidence type="ECO:0000313" key="1">
    <source>
        <dbReference type="EMBL" id="KZN16207.1"/>
    </source>
</evidence>